<reference evidence="1" key="1">
    <citation type="submission" date="2024-05" db="EMBL/GenBank/DDBJ databases">
        <title>Metabacillus sp. nov., isolated from the rhizosphere soil of tomato plants.</title>
        <authorList>
            <person name="Ma R."/>
        </authorList>
    </citation>
    <scope>NUCLEOTIDE SEQUENCE</scope>
    <source>
        <strain evidence="1">DBTR6</strain>
    </source>
</reference>
<sequence length="81" mass="8922">TDPDARVGHKTADSSFFGFKTHIAMSDERIITAAIVTTGEKSKDAGMTIDRIIGDTAYSEKDNIQYAKKEDFQLVSKLNPL</sequence>
<proteinExistence type="predicted"/>
<evidence type="ECO:0000313" key="1">
    <source>
        <dbReference type="EMBL" id="MBZ5754011.1"/>
    </source>
</evidence>
<feature type="non-terminal residue" evidence="1">
    <location>
        <position position="81"/>
    </location>
</feature>
<gene>
    <name evidence="1" type="ORF">K9V48_28845</name>
</gene>
<comment type="caution">
    <text evidence="1">The sequence shown here is derived from an EMBL/GenBank/DDBJ whole genome shotgun (WGS) entry which is preliminary data.</text>
</comment>
<name>A0ABS7V0A3_9BACI</name>
<accession>A0ABS7V0A3</accession>
<organism evidence="1 2">
    <name type="scientific">Metabacillus rhizolycopersici</name>
    <dbReference type="NCBI Taxonomy" id="2875709"/>
    <lineage>
        <taxon>Bacteria</taxon>
        <taxon>Bacillati</taxon>
        <taxon>Bacillota</taxon>
        <taxon>Bacilli</taxon>
        <taxon>Bacillales</taxon>
        <taxon>Bacillaceae</taxon>
        <taxon>Metabacillus</taxon>
    </lineage>
</organism>
<feature type="non-terminal residue" evidence="1">
    <location>
        <position position="1"/>
    </location>
</feature>
<keyword evidence="2" id="KW-1185">Reference proteome</keyword>
<protein>
    <submittedName>
        <fullName evidence="1">IS5/IS1182 family transposase</fullName>
    </submittedName>
</protein>
<evidence type="ECO:0000313" key="2">
    <source>
        <dbReference type="Proteomes" id="UP001165287"/>
    </source>
</evidence>
<dbReference type="Proteomes" id="UP001165287">
    <property type="component" value="Unassembled WGS sequence"/>
</dbReference>
<dbReference type="EMBL" id="JAIQUM010000335">
    <property type="protein sequence ID" value="MBZ5754011.1"/>
    <property type="molecule type" value="Genomic_DNA"/>
</dbReference>